<evidence type="ECO:0000313" key="2">
    <source>
        <dbReference type="Proteomes" id="UP000235828"/>
    </source>
</evidence>
<dbReference type="OrthoDB" id="5899368at2"/>
<dbReference type="EMBL" id="LT960612">
    <property type="protein sequence ID" value="SON52830.1"/>
    <property type="molecule type" value="Genomic_DNA"/>
</dbReference>
<name>A0A2N8ZLQ1_9VIBR</name>
<accession>A0A2N8ZLQ1</accession>
<organism evidence="1 2">
    <name type="scientific">Vibrio tapetis subsp. tapetis</name>
    <dbReference type="NCBI Taxonomy" id="1671868"/>
    <lineage>
        <taxon>Bacteria</taxon>
        <taxon>Pseudomonadati</taxon>
        <taxon>Pseudomonadota</taxon>
        <taxon>Gammaproteobacteria</taxon>
        <taxon>Vibrionales</taxon>
        <taxon>Vibrionaceae</taxon>
        <taxon>Vibrio</taxon>
    </lineage>
</organism>
<dbReference type="Proteomes" id="UP000235828">
    <property type="component" value="Chromosome B"/>
</dbReference>
<sequence>MDIEQCWSHYLKAEELNQQGHWPEAYHLYDDVLSSLPDNIQIAVMCNNTKPCQLACLLDGFRTATVNQSEILNNLGKRKEAFELLNQTYAYFQFLTLESADLLKALQNVLHKHCEDLFRHLAAFCAAQRSASWMLEMENIQKAHHHFYQLQHTSPIEPSLRLN</sequence>
<gene>
    <name evidence="1" type="ORF">VTAP4600_B1219</name>
</gene>
<dbReference type="AlphaFoldDB" id="A0A2N8ZLQ1"/>
<reference evidence="1 2" key="1">
    <citation type="submission" date="2017-10" db="EMBL/GenBank/DDBJ databases">
        <authorList>
            <person name="Banno H."/>
            <person name="Chua N.-H."/>
        </authorList>
    </citation>
    <scope>NUCLEOTIDE SEQUENCE [LARGE SCALE GENOMIC DNA]</scope>
    <source>
        <strain evidence="1">Vibrio tapetis CECT4600</strain>
    </source>
</reference>
<protein>
    <recommendedName>
        <fullName evidence="3">Tetratricopeptide repeat protein</fullName>
    </recommendedName>
</protein>
<dbReference type="RefSeq" id="WP_102524983.1">
    <property type="nucleotide sequence ID" value="NZ_LT960612.1"/>
</dbReference>
<dbReference type="KEGG" id="vta:B1219"/>
<proteinExistence type="predicted"/>
<dbReference type="InterPro" id="IPR011990">
    <property type="entry name" value="TPR-like_helical_dom_sf"/>
</dbReference>
<evidence type="ECO:0000313" key="1">
    <source>
        <dbReference type="EMBL" id="SON52830.1"/>
    </source>
</evidence>
<evidence type="ECO:0008006" key="3">
    <source>
        <dbReference type="Google" id="ProtNLM"/>
    </source>
</evidence>
<keyword evidence="2" id="KW-1185">Reference proteome</keyword>
<dbReference type="SUPFAM" id="SSF48452">
    <property type="entry name" value="TPR-like"/>
    <property type="match status" value="1"/>
</dbReference>